<dbReference type="Pfam" id="PF12867">
    <property type="entry name" value="DinB_2"/>
    <property type="match status" value="1"/>
</dbReference>
<comment type="caution">
    <text evidence="3">The sequence shown here is derived from an EMBL/GenBank/DDBJ whole genome shotgun (WGS) entry which is preliminary data.</text>
</comment>
<evidence type="ECO:0000313" key="4">
    <source>
        <dbReference type="Proteomes" id="UP000237608"/>
    </source>
</evidence>
<dbReference type="InterPro" id="IPR034660">
    <property type="entry name" value="DinB/YfiT-like"/>
</dbReference>
<evidence type="ECO:0000313" key="3">
    <source>
        <dbReference type="EMBL" id="PQJ74102.1"/>
    </source>
</evidence>
<organism evidence="3 4">
    <name type="scientific">Polaribacter gangjinensis</name>
    <dbReference type="NCBI Taxonomy" id="574710"/>
    <lineage>
        <taxon>Bacteria</taxon>
        <taxon>Pseudomonadati</taxon>
        <taxon>Bacteroidota</taxon>
        <taxon>Flavobacteriia</taxon>
        <taxon>Flavobacteriales</taxon>
        <taxon>Flavobacteriaceae</taxon>
    </lineage>
</organism>
<evidence type="ECO:0000259" key="2">
    <source>
        <dbReference type="Pfam" id="PF12867"/>
    </source>
</evidence>
<dbReference type="Proteomes" id="UP000237608">
    <property type="component" value="Unassembled WGS sequence"/>
</dbReference>
<keyword evidence="1" id="KW-0175">Coiled coil</keyword>
<dbReference type="EMBL" id="MSCL01000001">
    <property type="protein sequence ID" value="PQJ74102.1"/>
    <property type="molecule type" value="Genomic_DNA"/>
</dbReference>
<reference evidence="3 4" key="1">
    <citation type="submission" date="2016-12" db="EMBL/GenBank/DDBJ databases">
        <title>Trade-off between light-utilization and light-protection in marine flavobacteria.</title>
        <authorList>
            <person name="Kumagai Y."/>
            <person name="Yoshizawa S."/>
            <person name="Kogure K."/>
            <person name="Iwasaki W."/>
        </authorList>
    </citation>
    <scope>NUCLEOTIDE SEQUENCE [LARGE SCALE GENOMIC DNA]</scope>
    <source>
        <strain evidence="3 4">KCTC 22729</strain>
    </source>
</reference>
<feature type="domain" description="DinB-like" evidence="2">
    <location>
        <begin position="11"/>
        <end position="167"/>
    </location>
</feature>
<dbReference type="SUPFAM" id="SSF109854">
    <property type="entry name" value="DinB/YfiT-like putative metalloenzymes"/>
    <property type="match status" value="1"/>
</dbReference>
<proteinExistence type="predicted"/>
<dbReference type="InterPro" id="IPR024775">
    <property type="entry name" value="DinB-like"/>
</dbReference>
<evidence type="ECO:0000256" key="1">
    <source>
        <dbReference type="SAM" id="Coils"/>
    </source>
</evidence>
<keyword evidence="4" id="KW-1185">Reference proteome</keyword>
<gene>
    <name evidence="3" type="ORF">BTO13_01900</name>
</gene>
<protein>
    <recommendedName>
        <fullName evidence="2">DinB-like domain-containing protein</fullName>
    </recommendedName>
</protein>
<accession>A0A2S7WA52</accession>
<sequence length="177" mass="21071">MDKLAIADLIEEKYQELFDWLNQQPAENWEVGPEGKWTTSQHILHLVNSLQLLNNVLSYPRFFLKYKFGLSNRPSRDYDAVVKRYQEKLEEHKDKTIAFNENLKSPLLKDRIRLLNRLQIQHKKLQYKTRKISDVNLDTLVIPHPLMGKMTVRELIMWSAYHTEHHTTILKKLYSAS</sequence>
<name>A0A2S7WA52_9FLAO</name>
<dbReference type="RefSeq" id="WP_105045254.1">
    <property type="nucleotide sequence ID" value="NZ_CP150662.1"/>
</dbReference>
<feature type="coiled-coil region" evidence="1">
    <location>
        <begin position="75"/>
        <end position="102"/>
    </location>
</feature>
<dbReference type="AlphaFoldDB" id="A0A2S7WA52"/>
<dbReference type="OrthoDB" id="954225at2"/>
<dbReference type="Gene3D" id="1.20.120.450">
    <property type="entry name" value="dinb family like domain"/>
    <property type="match status" value="1"/>
</dbReference>